<dbReference type="NCBIfam" id="TIGR01189">
    <property type="entry name" value="ccmA"/>
    <property type="match status" value="1"/>
</dbReference>
<keyword evidence="6" id="KW-0472">Membrane</keyword>
<keyword evidence="2" id="KW-0547">Nucleotide-binding</keyword>
<gene>
    <name evidence="8" type="primary">ccmA</name>
    <name evidence="8" type="ORF">GOB93_00020</name>
</gene>
<proteinExistence type="predicted"/>
<organism evidence="8 9">
    <name type="scientific">Acetobacter musti</name>
    <dbReference type="NCBI Taxonomy" id="864732"/>
    <lineage>
        <taxon>Bacteria</taxon>
        <taxon>Pseudomonadati</taxon>
        <taxon>Pseudomonadota</taxon>
        <taxon>Alphaproteobacteria</taxon>
        <taxon>Acetobacterales</taxon>
        <taxon>Acetobacteraceae</taxon>
        <taxon>Acetobacter</taxon>
    </lineage>
</organism>
<dbReference type="SUPFAM" id="SSF52540">
    <property type="entry name" value="P-loop containing nucleoside triphosphate hydrolases"/>
    <property type="match status" value="1"/>
</dbReference>
<protein>
    <submittedName>
        <fullName evidence="8">Heme ABC exporter ATP-binding protein CcmA</fullName>
    </submittedName>
</protein>
<comment type="caution">
    <text evidence="8">The sequence shown here is derived from an EMBL/GenBank/DDBJ whole genome shotgun (WGS) entry which is preliminary data.</text>
</comment>
<dbReference type="InterPro" id="IPR003439">
    <property type="entry name" value="ABC_transporter-like_ATP-bd"/>
</dbReference>
<evidence type="ECO:0000256" key="5">
    <source>
        <dbReference type="ARBA" id="ARBA00022967"/>
    </source>
</evidence>
<dbReference type="SMART" id="SM00382">
    <property type="entry name" value="AAA"/>
    <property type="match status" value="1"/>
</dbReference>
<evidence type="ECO:0000256" key="3">
    <source>
        <dbReference type="ARBA" id="ARBA00022748"/>
    </source>
</evidence>
<dbReference type="Gene3D" id="3.40.50.300">
    <property type="entry name" value="P-loop containing nucleotide triphosphate hydrolases"/>
    <property type="match status" value="1"/>
</dbReference>
<dbReference type="PANTHER" id="PTHR43499:SF1">
    <property type="entry name" value="ABC TRANSPORTER I FAMILY MEMBER 1"/>
    <property type="match status" value="1"/>
</dbReference>
<dbReference type="PANTHER" id="PTHR43499">
    <property type="entry name" value="ABC TRANSPORTER I FAMILY MEMBER 1"/>
    <property type="match status" value="1"/>
</dbReference>
<dbReference type="Proteomes" id="UP000635278">
    <property type="component" value="Unassembled WGS sequence"/>
</dbReference>
<dbReference type="InterPro" id="IPR005895">
    <property type="entry name" value="ABC_transptr_haem_export_CcmA"/>
</dbReference>
<dbReference type="Pfam" id="PF00005">
    <property type="entry name" value="ABC_tran"/>
    <property type="match status" value="1"/>
</dbReference>
<evidence type="ECO:0000256" key="1">
    <source>
        <dbReference type="ARBA" id="ARBA00022448"/>
    </source>
</evidence>
<evidence type="ECO:0000259" key="7">
    <source>
        <dbReference type="PROSITE" id="PS50893"/>
    </source>
</evidence>
<feature type="domain" description="ABC transporter" evidence="7">
    <location>
        <begin position="4"/>
        <end position="211"/>
    </location>
</feature>
<name>A0ABX0JJN0_9PROT</name>
<keyword evidence="1" id="KW-0813">Transport</keyword>
<dbReference type="GO" id="GO:0005524">
    <property type="term" value="F:ATP binding"/>
    <property type="evidence" value="ECO:0007669"/>
    <property type="project" value="UniProtKB-KW"/>
</dbReference>
<keyword evidence="3" id="KW-0201">Cytochrome c-type biogenesis</keyword>
<sequence length="211" mass="22869">MPLLRAEDISVFRGERLVLDNVSLTLDAGEALLLTGPNGAGKSTLLRVLAGLRHPDSGRLLWQDTDILTDRTMHAAHIAYLGHQDALKPGLTLVENLALFSRGKSLDEALDVFDLVHLADVPVRLFSAGQKRRAALTRVVLARAPLWLLDEPSLGLDARSVDRLGTALARHRSEGGMIVATTHVPLPLPDTRHLALPGAPVVDDARWHEPA</sequence>
<dbReference type="RefSeq" id="WP_173581574.1">
    <property type="nucleotide sequence ID" value="NZ_WOTB01000001.1"/>
</dbReference>
<evidence type="ECO:0000313" key="9">
    <source>
        <dbReference type="Proteomes" id="UP000635278"/>
    </source>
</evidence>
<dbReference type="InterPro" id="IPR003593">
    <property type="entry name" value="AAA+_ATPase"/>
</dbReference>
<evidence type="ECO:0000256" key="6">
    <source>
        <dbReference type="ARBA" id="ARBA00023136"/>
    </source>
</evidence>
<evidence type="ECO:0000256" key="4">
    <source>
        <dbReference type="ARBA" id="ARBA00022840"/>
    </source>
</evidence>
<dbReference type="EMBL" id="WOTB01000001">
    <property type="protein sequence ID" value="NHN83038.1"/>
    <property type="molecule type" value="Genomic_DNA"/>
</dbReference>
<accession>A0ABX0JJN0</accession>
<evidence type="ECO:0000256" key="2">
    <source>
        <dbReference type="ARBA" id="ARBA00022741"/>
    </source>
</evidence>
<reference evidence="8 9" key="1">
    <citation type="journal article" date="2020" name="Int. J. Syst. Evol. Microbiol.">
        <title>Novel acetic acid bacteria from cider fermentations: Acetobacter conturbans sp. nov. and Acetobacter fallax sp. nov.</title>
        <authorList>
            <person name="Sombolestani A.S."/>
            <person name="Cleenwerck I."/>
            <person name="Cnockaert M."/>
            <person name="Borremans W."/>
            <person name="Wieme A.D."/>
            <person name="De Vuyst L."/>
            <person name="Vandamme P."/>
        </authorList>
    </citation>
    <scope>NUCLEOTIDE SEQUENCE [LARGE SCALE GENOMIC DNA]</scope>
    <source>
        <strain evidence="8 9">LMG 30640</strain>
    </source>
</reference>
<keyword evidence="4 8" id="KW-0067">ATP-binding</keyword>
<keyword evidence="5" id="KW-1278">Translocase</keyword>
<keyword evidence="9" id="KW-1185">Reference proteome</keyword>
<dbReference type="PROSITE" id="PS50893">
    <property type="entry name" value="ABC_TRANSPORTER_2"/>
    <property type="match status" value="1"/>
</dbReference>
<evidence type="ECO:0000313" key="8">
    <source>
        <dbReference type="EMBL" id="NHN83038.1"/>
    </source>
</evidence>
<dbReference type="InterPro" id="IPR027417">
    <property type="entry name" value="P-loop_NTPase"/>
</dbReference>